<dbReference type="Proteomes" id="UP000277294">
    <property type="component" value="Unassembled WGS sequence"/>
</dbReference>
<dbReference type="SUPFAM" id="SSF53448">
    <property type="entry name" value="Nucleotide-diphospho-sugar transferases"/>
    <property type="match status" value="1"/>
</dbReference>
<proteinExistence type="predicted"/>
<dbReference type="AlphaFoldDB" id="A0A3P4B084"/>
<dbReference type="GO" id="GO:0016740">
    <property type="term" value="F:transferase activity"/>
    <property type="evidence" value="ECO:0007669"/>
    <property type="project" value="UniProtKB-KW"/>
</dbReference>
<evidence type="ECO:0000313" key="2">
    <source>
        <dbReference type="EMBL" id="VCU69462.1"/>
    </source>
</evidence>
<reference evidence="2 3" key="1">
    <citation type="submission" date="2018-10" db="EMBL/GenBank/DDBJ databases">
        <authorList>
            <person name="Criscuolo A."/>
        </authorList>
    </citation>
    <scope>NUCLEOTIDE SEQUENCE [LARGE SCALE GENOMIC DNA]</scope>
    <source>
        <strain evidence="2">DnA1</strain>
    </source>
</reference>
<evidence type="ECO:0000259" key="1">
    <source>
        <dbReference type="Pfam" id="PF00535"/>
    </source>
</evidence>
<dbReference type="PANTHER" id="PTHR43685">
    <property type="entry name" value="GLYCOSYLTRANSFERASE"/>
    <property type="match status" value="1"/>
</dbReference>
<accession>A0A3P4B084</accession>
<gene>
    <name evidence="2" type="ORF">PIGHUM_01524</name>
</gene>
<dbReference type="InterPro" id="IPR001173">
    <property type="entry name" value="Glyco_trans_2-like"/>
</dbReference>
<dbReference type="EMBL" id="UWPJ01000014">
    <property type="protein sequence ID" value="VCU69462.1"/>
    <property type="molecule type" value="Genomic_DNA"/>
</dbReference>
<keyword evidence="3" id="KW-1185">Reference proteome</keyword>
<dbReference type="PANTHER" id="PTHR43685:SF2">
    <property type="entry name" value="GLYCOSYLTRANSFERASE 2-LIKE DOMAIN-CONTAINING PROTEIN"/>
    <property type="match status" value="1"/>
</dbReference>
<keyword evidence="2" id="KW-0808">Transferase</keyword>
<evidence type="ECO:0000313" key="3">
    <source>
        <dbReference type="Proteomes" id="UP000277294"/>
    </source>
</evidence>
<protein>
    <submittedName>
        <fullName evidence="2">N-glycosyltransferase</fullName>
    </submittedName>
</protein>
<organism evidence="2 3">
    <name type="scientific">Pigmentiphaga humi</name>
    <dbReference type="NCBI Taxonomy" id="2478468"/>
    <lineage>
        <taxon>Bacteria</taxon>
        <taxon>Pseudomonadati</taxon>
        <taxon>Pseudomonadota</taxon>
        <taxon>Betaproteobacteria</taxon>
        <taxon>Burkholderiales</taxon>
        <taxon>Alcaligenaceae</taxon>
        <taxon>Pigmentiphaga</taxon>
    </lineage>
</organism>
<dbReference type="InterPro" id="IPR029044">
    <property type="entry name" value="Nucleotide-diphossugar_trans"/>
</dbReference>
<feature type="domain" description="Glycosyltransferase 2-like" evidence="1">
    <location>
        <begin position="42"/>
        <end position="152"/>
    </location>
</feature>
<name>A0A3P4B084_9BURK</name>
<dbReference type="OrthoDB" id="9802649at2"/>
<dbReference type="InterPro" id="IPR050834">
    <property type="entry name" value="Glycosyltransf_2"/>
</dbReference>
<dbReference type="Gene3D" id="3.90.550.10">
    <property type="entry name" value="Spore Coat Polysaccharide Biosynthesis Protein SpsA, Chain A"/>
    <property type="match status" value="1"/>
</dbReference>
<dbReference type="Pfam" id="PF00535">
    <property type="entry name" value="Glycos_transf_2"/>
    <property type="match status" value="1"/>
</dbReference>
<sequence>MPLPSAPAVAEPVAPAGARLPRFPATFDRERVTTPEPSCVAILLCTYNGQNHLPEQLASYCAQTHTRWSVFASDDGSMDATRHILDACAERWGSRLMVVDGPRQGFAANFLSLASAPDIRADYYAYSDQDDIWEPDKLQQAVHALQQIPPDVPALYCSRLRLIGNGGEELGLSRLFGGPASFSNALVQNVASGNTSVFNHAAKRLLEKAGADVCVPFHDWWTYMVVSGCGGVVVYDPHPTVRYRQHGGNAMGSNRSWRGRAERVRMLWEGRFRDWNDLNIRALERLDDFLAEEVRHTLRLYAASRKKSFLPRLLGLKRAGIHFQTMGGNLGLMMAAICNKV</sequence>